<protein>
    <submittedName>
        <fullName evidence="3">Uncharacterized protein</fullName>
    </submittedName>
</protein>
<evidence type="ECO:0000313" key="2">
    <source>
        <dbReference type="Proteomes" id="UP000887566"/>
    </source>
</evidence>
<feature type="compositionally biased region" description="Basic residues" evidence="1">
    <location>
        <begin position="1"/>
        <end position="16"/>
    </location>
</feature>
<sequence>MQRGETRRKRKNKRLGRLQQVGPSGSQENSPPNSESSEVLHVRPARPAKLSVVRQHASIPEDDEILEELPSIQLRSSWANQQQARSPASERKESQDSYAQSQRRQSQDSYAQSQRRQSIRSQDLSDAPSTIHSIKDQEDQHSRHVRFKSPQVSARSIASMRHSTVNNDHSRENGTLFTV</sequence>
<feature type="compositionally biased region" description="Polar residues" evidence="1">
    <location>
        <begin position="150"/>
        <end position="179"/>
    </location>
</feature>
<reference evidence="3" key="1">
    <citation type="submission" date="2022-11" db="UniProtKB">
        <authorList>
            <consortium name="WormBaseParasite"/>
        </authorList>
    </citation>
    <scope>IDENTIFICATION</scope>
</reference>
<feature type="region of interest" description="Disordered" evidence="1">
    <location>
        <begin position="1"/>
        <end position="55"/>
    </location>
</feature>
<feature type="compositionally biased region" description="Low complexity" evidence="1">
    <location>
        <begin position="22"/>
        <end position="37"/>
    </location>
</feature>
<organism evidence="2 3">
    <name type="scientific">Plectus sambesii</name>
    <dbReference type="NCBI Taxonomy" id="2011161"/>
    <lineage>
        <taxon>Eukaryota</taxon>
        <taxon>Metazoa</taxon>
        <taxon>Ecdysozoa</taxon>
        <taxon>Nematoda</taxon>
        <taxon>Chromadorea</taxon>
        <taxon>Plectida</taxon>
        <taxon>Plectina</taxon>
        <taxon>Plectoidea</taxon>
        <taxon>Plectidae</taxon>
        <taxon>Plectus</taxon>
    </lineage>
</organism>
<accession>A0A914UL34</accession>
<feature type="compositionally biased region" description="Low complexity" evidence="1">
    <location>
        <begin position="112"/>
        <end position="122"/>
    </location>
</feature>
<feature type="compositionally biased region" description="Basic and acidic residues" evidence="1">
    <location>
        <begin position="133"/>
        <end position="142"/>
    </location>
</feature>
<feature type="region of interest" description="Disordered" evidence="1">
    <location>
        <begin position="77"/>
        <end position="179"/>
    </location>
</feature>
<feature type="compositionally biased region" description="Polar residues" evidence="1">
    <location>
        <begin position="96"/>
        <end position="111"/>
    </location>
</feature>
<evidence type="ECO:0000313" key="3">
    <source>
        <dbReference type="WBParaSite" id="PSAMB.scaffold10649size3928.g33478.t1"/>
    </source>
</evidence>
<feature type="compositionally biased region" description="Polar residues" evidence="1">
    <location>
        <begin position="77"/>
        <end position="86"/>
    </location>
</feature>
<dbReference type="Proteomes" id="UP000887566">
    <property type="component" value="Unplaced"/>
</dbReference>
<evidence type="ECO:0000256" key="1">
    <source>
        <dbReference type="SAM" id="MobiDB-lite"/>
    </source>
</evidence>
<name>A0A914UL34_9BILA</name>
<keyword evidence="2" id="KW-1185">Reference proteome</keyword>
<dbReference type="AlphaFoldDB" id="A0A914UL34"/>
<proteinExistence type="predicted"/>
<dbReference type="WBParaSite" id="PSAMB.scaffold10649size3928.g33478.t1">
    <property type="protein sequence ID" value="PSAMB.scaffold10649size3928.g33478.t1"/>
    <property type="gene ID" value="PSAMB.scaffold10649size3928.g33478"/>
</dbReference>